<organism evidence="2 3">
    <name type="scientific">Novymonas esmeraldas</name>
    <dbReference type="NCBI Taxonomy" id="1808958"/>
    <lineage>
        <taxon>Eukaryota</taxon>
        <taxon>Discoba</taxon>
        <taxon>Euglenozoa</taxon>
        <taxon>Kinetoplastea</taxon>
        <taxon>Metakinetoplastina</taxon>
        <taxon>Trypanosomatida</taxon>
        <taxon>Trypanosomatidae</taxon>
        <taxon>Novymonas</taxon>
    </lineage>
</organism>
<protein>
    <submittedName>
        <fullName evidence="2">ATPase domain protein</fullName>
    </submittedName>
</protein>
<evidence type="ECO:0000259" key="1">
    <source>
        <dbReference type="SMART" id="SM00382"/>
    </source>
</evidence>
<dbReference type="InterPro" id="IPR003959">
    <property type="entry name" value="ATPase_AAA_core"/>
</dbReference>
<dbReference type="GO" id="GO:0016887">
    <property type="term" value="F:ATP hydrolysis activity"/>
    <property type="evidence" value="ECO:0007669"/>
    <property type="project" value="InterPro"/>
</dbReference>
<dbReference type="InterPro" id="IPR050168">
    <property type="entry name" value="AAA_ATPase_domain"/>
</dbReference>
<dbReference type="Pfam" id="PF00004">
    <property type="entry name" value="AAA"/>
    <property type="match status" value="1"/>
</dbReference>
<dbReference type="PANTHER" id="PTHR23077:SF196">
    <property type="entry name" value="ATPASE, PUTATIVE-RELATED"/>
    <property type="match status" value="1"/>
</dbReference>
<proteinExistence type="predicted"/>
<dbReference type="InterPro" id="IPR027417">
    <property type="entry name" value="P-loop_NTPase"/>
</dbReference>
<feature type="domain" description="AAA+ ATPase" evidence="1">
    <location>
        <begin position="290"/>
        <end position="438"/>
    </location>
</feature>
<dbReference type="SMART" id="SM00382">
    <property type="entry name" value="AAA"/>
    <property type="match status" value="1"/>
</dbReference>
<dbReference type="InterPro" id="IPR003593">
    <property type="entry name" value="AAA+_ATPase"/>
</dbReference>
<dbReference type="PANTHER" id="PTHR23077">
    <property type="entry name" value="AAA-FAMILY ATPASE"/>
    <property type="match status" value="1"/>
</dbReference>
<dbReference type="SUPFAM" id="SSF52540">
    <property type="entry name" value="P-loop containing nucleoside triphosphate hydrolases"/>
    <property type="match status" value="2"/>
</dbReference>
<keyword evidence="3" id="KW-1185">Reference proteome</keyword>
<dbReference type="Gene3D" id="3.40.50.300">
    <property type="entry name" value="P-loop containing nucleotide triphosphate hydrolases"/>
    <property type="match status" value="1"/>
</dbReference>
<dbReference type="FunFam" id="3.40.50.300:FF:003013">
    <property type="entry name" value="ATPase domain protein, putative"/>
    <property type="match status" value="1"/>
</dbReference>
<dbReference type="GO" id="GO:0005524">
    <property type="term" value="F:ATP binding"/>
    <property type="evidence" value="ECO:0007669"/>
    <property type="project" value="InterPro"/>
</dbReference>
<dbReference type="EMBL" id="JAECZO010000061">
    <property type="protein sequence ID" value="KAK7195775.1"/>
    <property type="molecule type" value="Genomic_DNA"/>
</dbReference>
<evidence type="ECO:0000313" key="3">
    <source>
        <dbReference type="Proteomes" id="UP001430356"/>
    </source>
</evidence>
<evidence type="ECO:0000313" key="2">
    <source>
        <dbReference type="EMBL" id="KAK7195775.1"/>
    </source>
</evidence>
<gene>
    <name evidence="2" type="ORF">NESM_000508100</name>
</gene>
<dbReference type="AlphaFoldDB" id="A0AAW0ENP8"/>
<comment type="caution">
    <text evidence="2">The sequence shown here is derived from an EMBL/GenBank/DDBJ whole genome shotgun (WGS) entry which is preliminary data.</text>
</comment>
<accession>A0AAW0ENP8</accession>
<sequence>MSVDGHLIADVQRLRQLGGQSLFLVVLGGKGAGKSAALQSLTAGLPANTNARHVAAVTELLLATDATAPPDDELLVCTLNYAAVARGSSALGALAAPALSLRRFSVVVADDVDVLWHLCSANGLLPSLQRLLQAVLTGNSCAVVASASSQDALPLWLTERRVPVVYPIRDLTEAGMRRLLRSLPQSSLQAHSEELISAQTLSTSRQMLVFNACMTLESAKCDATPEQLRALAHEGCAFLHHRRPPTATSRAPPTLYGLAEVRHRLTTLVAVFAARSRPGGGGRLMGALPSSTGVLLHGPSGCGKSNLARQVAIDFPTVPCFVVECTTLFSKYLGESEERLRELYRRARACAPAVVVLEDMDVIAQSRGAMEHAGGDGGGKHQLDVSRRMLAGLLCELDGVADNSGVLTIGVTNAPHVLDAAVLRQGRLETLLYVPPLTRDGAAEMCADFFERFAGAEEERRERALRVAGCAVGCPAASLQYVLRKVFEASARGGSGWTVTEAGAPALPSAAEVEAVLLECRSVLQQVPCRVFG</sequence>
<dbReference type="Proteomes" id="UP001430356">
    <property type="component" value="Unassembled WGS sequence"/>
</dbReference>
<name>A0AAW0ENP8_9TRYP</name>
<reference evidence="2 3" key="1">
    <citation type="journal article" date="2021" name="MBio">
        <title>A New Model Trypanosomatid, Novymonas esmeraldas: Genomic Perception of Its 'Candidatus Pandoraea novymonadis' Endosymbiont.</title>
        <authorList>
            <person name="Zakharova A."/>
            <person name="Saura A."/>
            <person name="Butenko A."/>
            <person name="Podesvova L."/>
            <person name="Warmusova S."/>
            <person name="Kostygov A.Y."/>
            <person name="Nenarokova A."/>
            <person name="Lukes J."/>
            <person name="Opperdoes F.R."/>
            <person name="Yurchenko V."/>
        </authorList>
    </citation>
    <scope>NUCLEOTIDE SEQUENCE [LARGE SCALE GENOMIC DNA]</scope>
    <source>
        <strain evidence="2 3">E262AT.01</strain>
    </source>
</reference>